<evidence type="ECO:0000313" key="3">
    <source>
        <dbReference type="Proteomes" id="UP000203221"/>
    </source>
</evidence>
<dbReference type="Proteomes" id="UP000203221">
    <property type="component" value="Segment"/>
</dbReference>
<protein>
    <submittedName>
        <fullName evidence="2">Iap-2</fullName>
    </submittedName>
    <submittedName>
        <fullName evidence="1">Inhibitor of apoptosis protein-2</fullName>
    </submittedName>
</protein>
<dbReference type="RefSeq" id="NP_203232.1">
    <property type="nucleotide sequence ID" value="NC_003083.1"/>
</dbReference>
<name>O56307_NPVEP</name>
<dbReference type="InterPro" id="IPR013083">
    <property type="entry name" value="Znf_RING/FYVE/PHD"/>
</dbReference>
<dbReference type="Pfam" id="PF00653">
    <property type="entry name" value="BIR"/>
    <property type="match status" value="1"/>
</dbReference>
<accession>O56307</accession>
<organismHost>
    <name type="scientific">Lepidoptera</name>
    <name type="common">moths &amp; butterflies</name>
    <dbReference type="NCBI Taxonomy" id="7088"/>
</organismHost>
<dbReference type="OrthoDB" id="9255at10239"/>
<dbReference type="InterPro" id="IPR001370">
    <property type="entry name" value="BIR_rpt"/>
</dbReference>
<dbReference type="KEGG" id="vg:921819"/>
<reference evidence="2 3" key="2">
    <citation type="journal article" date="2002" name="J. Gen. Virol.">
        <title>Whole genome analysis of the Epiphyas postvittana nucleopolyhedrovirus.</title>
        <authorList>
            <person name="Hyink O."/>
            <person name="Dellow R.A."/>
            <person name="Olsen M.J."/>
            <person name="Caradoc-Davies K.M.B."/>
            <person name="Drake K."/>
            <person name="Herniou E.A."/>
            <person name="Cory J.S."/>
            <person name="O'Reilly D.R."/>
            <person name="Ward V.K."/>
        </authorList>
    </citation>
    <scope>NUCLEOTIDE SEQUENCE [LARGE SCALE GENOMIC DNA]</scope>
</reference>
<proteinExistence type="predicted"/>
<dbReference type="Pfam" id="PF13920">
    <property type="entry name" value="zf-C3HC4_3"/>
    <property type="match status" value="1"/>
</dbReference>
<evidence type="ECO:0000313" key="2">
    <source>
        <dbReference type="EMBL" id="AAK85627.1"/>
    </source>
</evidence>
<sequence length="239" mass="27364">MDLQKFNFLLLSTQGRVKTMAPMLLDDMQKLDLAKTGLFFHNNLLKCIGCNTIMNKIHLKSTKRHTYSDVCISATNALLVNETLRKQSFSSFKWARRQFKSHNKLIDMLSRRGFYCFGKKARLRCVGCKVVIVYKSVDDAQKHHQATCAFRHVVDVNLNDCFMEKTIMATDLPPPRIEPSAPQMDNTSILECKVCFTNEKTVCFLPCRHLVVCAACSLRCKRCCVCNQKITSRIETLPQ</sequence>
<dbReference type="SUPFAM" id="SSF57924">
    <property type="entry name" value="Inhibitor of apoptosis (IAP) repeat"/>
    <property type="match status" value="1"/>
</dbReference>
<dbReference type="PROSITE" id="PS50143">
    <property type="entry name" value="BIR_REPEAT_2"/>
    <property type="match status" value="1"/>
</dbReference>
<reference evidence="1" key="1">
    <citation type="journal article" date="2000" name="J. Gen. Virol.">
        <title>The inhibitors of apoptosis of Epiphyas postvittana nucleopolyhedrovirus.</title>
        <authorList>
            <person name="Maguire T."/>
            <person name="Harrison P."/>
            <person name="Hyink O."/>
            <person name="Kalmakoff J."/>
            <person name="Ward V.K."/>
        </authorList>
    </citation>
    <scope>NUCLEOTIDE SEQUENCE</scope>
</reference>
<gene>
    <name evidence="1" type="primary">iap-2</name>
</gene>
<evidence type="ECO:0000313" key="1">
    <source>
        <dbReference type="EMBL" id="AAB92562.1"/>
    </source>
</evidence>
<dbReference type="Gene3D" id="3.30.40.10">
    <property type="entry name" value="Zinc/RING finger domain, C3HC4 (zinc finger)"/>
    <property type="match status" value="1"/>
</dbReference>
<dbReference type="Gene3D" id="1.10.1170.10">
    <property type="entry name" value="Inhibitor Of Apoptosis Protein (2mihbC-IAP-1), Chain A"/>
    <property type="match status" value="1"/>
</dbReference>
<dbReference type="EMBL" id="AF037358">
    <property type="protein sequence ID" value="AAB92562.1"/>
    <property type="molecule type" value="Genomic_DNA"/>
</dbReference>
<organism evidence="1">
    <name type="scientific">Epiphyas postvittana nucleopolyhedrovirus</name>
    <name type="common">EppoMNPV</name>
    <dbReference type="NCBI Taxonomy" id="70600"/>
    <lineage>
        <taxon>Viruses</taxon>
        <taxon>Viruses incertae sedis</taxon>
        <taxon>Naldaviricetes</taxon>
        <taxon>Lefavirales</taxon>
        <taxon>Baculoviridae</taxon>
        <taxon>Alphabaculovirus</taxon>
        <taxon>Alphabaculovirus eppostvittanae</taxon>
    </lineage>
</organism>
<dbReference type="GeneID" id="921819"/>
<dbReference type="EMBL" id="AY043265">
    <property type="protein sequence ID" value="AAK85627.1"/>
    <property type="molecule type" value="Genomic_DNA"/>
</dbReference>
<keyword evidence="3" id="KW-1185">Reference proteome</keyword>